<organism evidence="3">
    <name type="scientific">freshwater metagenome</name>
    <dbReference type="NCBI Taxonomy" id="449393"/>
    <lineage>
        <taxon>unclassified sequences</taxon>
        <taxon>metagenomes</taxon>
        <taxon>ecological metagenomes</taxon>
    </lineage>
</organism>
<evidence type="ECO:0000313" key="3">
    <source>
        <dbReference type="EMBL" id="CAB4952601.1"/>
    </source>
</evidence>
<dbReference type="InterPro" id="IPR002347">
    <property type="entry name" value="SDR_fam"/>
</dbReference>
<keyword evidence="2" id="KW-0560">Oxidoreductase</keyword>
<dbReference type="PRINTS" id="PR00081">
    <property type="entry name" value="GDHRDH"/>
</dbReference>
<dbReference type="EMBL" id="CAFBNE010000049">
    <property type="protein sequence ID" value="CAB4952601.1"/>
    <property type="molecule type" value="Genomic_DNA"/>
</dbReference>
<dbReference type="FunFam" id="3.40.50.720:FF:000084">
    <property type="entry name" value="Short-chain dehydrogenase reductase"/>
    <property type="match status" value="1"/>
</dbReference>
<protein>
    <submittedName>
        <fullName evidence="3">Unannotated protein</fullName>
    </submittedName>
</protein>
<comment type="similarity">
    <text evidence="1">Belongs to the short-chain dehydrogenases/reductases (SDR) family.</text>
</comment>
<evidence type="ECO:0000256" key="2">
    <source>
        <dbReference type="ARBA" id="ARBA00023002"/>
    </source>
</evidence>
<dbReference type="InterPro" id="IPR020904">
    <property type="entry name" value="Sc_DH/Rdtase_CS"/>
</dbReference>
<dbReference type="PRINTS" id="PR00080">
    <property type="entry name" value="SDRFAMILY"/>
</dbReference>
<dbReference type="SUPFAM" id="SSF51735">
    <property type="entry name" value="NAD(P)-binding Rossmann-fold domains"/>
    <property type="match status" value="1"/>
</dbReference>
<dbReference type="GO" id="GO:0016491">
    <property type="term" value="F:oxidoreductase activity"/>
    <property type="evidence" value="ECO:0007669"/>
    <property type="project" value="UniProtKB-KW"/>
</dbReference>
<dbReference type="Pfam" id="PF13561">
    <property type="entry name" value="adh_short_C2"/>
    <property type="match status" value="1"/>
</dbReference>
<proteinExistence type="inferred from homology"/>
<sequence length="269" mass="28297">MALGTGAFEGRAVVVTGAASLIGMATITELLDGGACVVACDTEANAHFLESLGAVDSLVVVAGDVRDEAYLRRVVEQALQVFGGIDGLVTSAAIFADPALDATWDDWRTIMDINVISVARLLGLCAPHMRALGGGSVVIVSSISGRRSQPNRLLYPTTKAALLGLSRNAAQALADDGIRVNAVLPGWTWSRNIERRYGTRERADEFASEFQYLGRMAEPSEIADAICFLLSDRATFITGAELNVDGGYLGAGPEANGQASAKVPVIWSP</sequence>
<dbReference type="Gene3D" id="3.40.50.720">
    <property type="entry name" value="NAD(P)-binding Rossmann-like Domain"/>
    <property type="match status" value="1"/>
</dbReference>
<dbReference type="PROSITE" id="PS00061">
    <property type="entry name" value="ADH_SHORT"/>
    <property type="match status" value="1"/>
</dbReference>
<accession>A0A6J7KBD8</accession>
<dbReference type="AlphaFoldDB" id="A0A6J7KBD8"/>
<name>A0A6J7KBD8_9ZZZZ</name>
<dbReference type="PANTHER" id="PTHR24321:SF8">
    <property type="entry name" value="ESTRADIOL 17-BETA-DEHYDROGENASE 8-RELATED"/>
    <property type="match status" value="1"/>
</dbReference>
<dbReference type="InterPro" id="IPR036291">
    <property type="entry name" value="NAD(P)-bd_dom_sf"/>
</dbReference>
<evidence type="ECO:0000256" key="1">
    <source>
        <dbReference type="ARBA" id="ARBA00006484"/>
    </source>
</evidence>
<reference evidence="3" key="1">
    <citation type="submission" date="2020-05" db="EMBL/GenBank/DDBJ databases">
        <authorList>
            <person name="Chiriac C."/>
            <person name="Salcher M."/>
            <person name="Ghai R."/>
            <person name="Kavagutti S V."/>
        </authorList>
    </citation>
    <scope>NUCLEOTIDE SEQUENCE</scope>
</reference>
<dbReference type="PANTHER" id="PTHR24321">
    <property type="entry name" value="DEHYDROGENASES, SHORT CHAIN"/>
    <property type="match status" value="1"/>
</dbReference>
<dbReference type="CDD" id="cd05233">
    <property type="entry name" value="SDR_c"/>
    <property type="match status" value="1"/>
</dbReference>
<gene>
    <name evidence="3" type="ORF">UFOPK3772_01647</name>
</gene>